<protein>
    <recommendedName>
        <fullName evidence="1">Nuclease associated modular domain-containing protein</fullName>
    </recommendedName>
</protein>
<organism evidence="2">
    <name type="scientific">marine sediment metagenome</name>
    <dbReference type="NCBI Taxonomy" id="412755"/>
    <lineage>
        <taxon>unclassified sequences</taxon>
        <taxon>metagenomes</taxon>
        <taxon>ecological metagenomes</taxon>
    </lineage>
</organism>
<feature type="domain" description="Nuclease associated modular" evidence="1">
    <location>
        <begin position="6"/>
        <end position="24"/>
    </location>
</feature>
<reference evidence="2" key="1">
    <citation type="journal article" date="2015" name="Nature">
        <title>Complex archaea that bridge the gap between prokaryotes and eukaryotes.</title>
        <authorList>
            <person name="Spang A."/>
            <person name="Saw J.H."/>
            <person name="Jorgensen S.L."/>
            <person name="Zaremba-Niedzwiedzka K."/>
            <person name="Martijn J."/>
            <person name="Lind A.E."/>
            <person name="van Eijk R."/>
            <person name="Schleper C."/>
            <person name="Guy L."/>
            <person name="Ettema T.J."/>
        </authorList>
    </citation>
    <scope>NUCLEOTIDE SEQUENCE</scope>
</reference>
<name>A0A0F9HLX3_9ZZZZ</name>
<evidence type="ECO:0000313" key="2">
    <source>
        <dbReference type="EMBL" id="KKL82730.1"/>
    </source>
</evidence>
<dbReference type="AlphaFoldDB" id="A0A0F9HLX3"/>
<gene>
    <name evidence="2" type="ORF">LCGC14_1981810</name>
</gene>
<comment type="caution">
    <text evidence="2">The sequence shown here is derived from an EMBL/GenBank/DDBJ whole genome shotgun (WGS) entry which is preliminary data.</text>
</comment>
<dbReference type="GO" id="GO:0003677">
    <property type="term" value="F:DNA binding"/>
    <property type="evidence" value="ECO:0007669"/>
    <property type="project" value="InterPro"/>
</dbReference>
<dbReference type="Pfam" id="PF07460">
    <property type="entry name" value="NUMOD3"/>
    <property type="match status" value="1"/>
</dbReference>
<dbReference type="InterPro" id="IPR003611">
    <property type="entry name" value="NUMOD3"/>
</dbReference>
<accession>A0A0F9HLX3</accession>
<evidence type="ECO:0000259" key="1">
    <source>
        <dbReference type="Pfam" id="PF07460"/>
    </source>
</evidence>
<proteinExistence type="predicted"/>
<dbReference type="EMBL" id="LAZR01022191">
    <property type="protein sequence ID" value="KKL82730.1"/>
    <property type="molecule type" value="Genomic_DNA"/>
</dbReference>
<sequence>MAFIKGHKHSDETKKKIGLANKGEWVSFECDYCGGRSKSQASKYKRKKRHFCSNKCYARYRKEILPKEEQNRYGTGESIEEKIKKLKCRSNFNHYLRDKKIKRMPCIVCGSLKSEGHHFNYSKPLEVTWLCFKHHRQIHKQSIEQADFPEWLTLYENPELVEE</sequence>